<dbReference type="InterPro" id="IPR045864">
    <property type="entry name" value="aa-tRNA-synth_II/BPL/LPL"/>
</dbReference>
<gene>
    <name evidence="2" type="ORF">S06H3_65499</name>
</gene>
<evidence type="ECO:0000259" key="1">
    <source>
        <dbReference type="Pfam" id="PF17759"/>
    </source>
</evidence>
<dbReference type="Pfam" id="PF17759">
    <property type="entry name" value="tRNA_synthFbeta"/>
    <property type="match status" value="1"/>
</dbReference>
<comment type="caution">
    <text evidence="2">The sequence shown here is derived from an EMBL/GenBank/DDBJ whole genome shotgun (WGS) entry which is preliminary data.</text>
</comment>
<evidence type="ECO:0000313" key="2">
    <source>
        <dbReference type="EMBL" id="GAI69465.1"/>
    </source>
</evidence>
<dbReference type="EMBL" id="BARV01044132">
    <property type="protein sequence ID" value="GAI69465.1"/>
    <property type="molecule type" value="Genomic_DNA"/>
</dbReference>
<name>X1S234_9ZZZZ</name>
<feature type="domain" description="Phenylalanyl tRNA synthetase beta chain core" evidence="1">
    <location>
        <begin position="2"/>
        <end position="26"/>
    </location>
</feature>
<protein>
    <recommendedName>
        <fullName evidence="1">Phenylalanyl tRNA synthetase beta chain core domain-containing protein</fullName>
    </recommendedName>
</protein>
<dbReference type="InterPro" id="IPR041616">
    <property type="entry name" value="PheRS_beta_core"/>
</dbReference>
<dbReference type="SUPFAM" id="SSF55681">
    <property type="entry name" value="Class II aaRS and biotin synthetases"/>
    <property type="match status" value="1"/>
</dbReference>
<dbReference type="Gene3D" id="3.30.930.10">
    <property type="entry name" value="Bira Bifunctional Protein, Domain 2"/>
    <property type="match status" value="1"/>
</dbReference>
<feature type="non-terminal residue" evidence="2">
    <location>
        <position position="1"/>
    </location>
</feature>
<organism evidence="2">
    <name type="scientific">marine sediment metagenome</name>
    <dbReference type="NCBI Taxonomy" id="412755"/>
    <lineage>
        <taxon>unclassified sequences</taxon>
        <taxon>metagenomes</taxon>
        <taxon>ecological metagenomes</taxon>
    </lineage>
</organism>
<proteinExistence type="predicted"/>
<reference evidence="2" key="1">
    <citation type="journal article" date="2014" name="Front. Microbiol.">
        <title>High frequency of phylogenetically diverse reductive dehalogenase-homologous genes in deep subseafloor sedimentary metagenomes.</title>
        <authorList>
            <person name="Kawai M."/>
            <person name="Futagami T."/>
            <person name="Toyoda A."/>
            <person name="Takaki Y."/>
            <person name="Nishi S."/>
            <person name="Hori S."/>
            <person name="Arai W."/>
            <person name="Tsubouchi T."/>
            <person name="Morono Y."/>
            <person name="Uchiyama I."/>
            <person name="Ito T."/>
            <person name="Fujiyama A."/>
            <person name="Inagaki F."/>
            <person name="Takami H."/>
        </authorList>
    </citation>
    <scope>NUCLEOTIDE SEQUENCE</scope>
    <source>
        <strain evidence="2">Expedition CK06-06</strain>
    </source>
</reference>
<dbReference type="AlphaFoldDB" id="X1S234"/>
<sequence>AVGELHPEVLEAFEISEPVYLFEINLTALSDGIFQHQLSEPYP</sequence>
<accession>X1S234</accession>